<feature type="region of interest" description="Disordered" evidence="1">
    <location>
        <begin position="74"/>
        <end position="102"/>
    </location>
</feature>
<sequence>MDPDMSEMTVTNSNLRPDRQPLAALYSLSLVLVLLPSPVTLDLAKRPTRRFTPCSSQSAAAECCQDHSRHFSPLQVSAEDGQPHTKSGIHCVSRPTGESNDL</sequence>
<gene>
    <name evidence="3" type="ORF">LEMA_P122010.1</name>
</gene>
<keyword evidence="2" id="KW-1133">Transmembrane helix</keyword>
<feature type="transmembrane region" description="Helical" evidence="2">
    <location>
        <begin position="20"/>
        <end position="41"/>
    </location>
</feature>
<name>E4ZSQ7_LEPMJ</name>
<accession>E4ZSQ7</accession>
<dbReference type="EMBL" id="FP929122">
    <property type="protein sequence ID" value="CBX94437.1"/>
    <property type="molecule type" value="Genomic_DNA"/>
</dbReference>
<keyword evidence="2" id="KW-0472">Membrane</keyword>
<dbReference type="AlphaFoldDB" id="E4ZSQ7"/>
<proteinExistence type="predicted"/>
<dbReference type="HOGENOM" id="CLU_2277984_0_0_1"/>
<reference evidence="4" key="1">
    <citation type="journal article" date="2011" name="Nat. Commun.">
        <title>Effector diversification within compartments of the Leptosphaeria maculans genome affected by Repeat-Induced Point mutations.</title>
        <authorList>
            <person name="Rouxel T."/>
            <person name="Grandaubert J."/>
            <person name="Hane J.K."/>
            <person name="Hoede C."/>
            <person name="van de Wouw A.P."/>
            <person name="Couloux A."/>
            <person name="Dominguez V."/>
            <person name="Anthouard V."/>
            <person name="Bally P."/>
            <person name="Bourras S."/>
            <person name="Cozijnsen A.J."/>
            <person name="Ciuffetti L.M."/>
            <person name="Degrave A."/>
            <person name="Dilmaghani A."/>
            <person name="Duret L."/>
            <person name="Fudal I."/>
            <person name="Goodwin S.B."/>
            <person name="Gout L."/>
            <person name="Glaser N."/>
            <person name="Linglin J."/>
            <person name="Kema G.H.J."/>
            <person name="Lapalu N."/>
            <person name="Lawrence C.B."/>
            <person name="May K."/>
            <person name="Meyer M."/>
            <person name="Ollivier B."/>
            <person name="Poulain J."/>
            <person name="Schoch C.L."/>
            <person name="Simon A."/>
            <person name="Spatafora J.W."/>
            <person name="Stachowiak A."/>
            <person name="Turgeon B.G."/>
            <person name="Tyler B.M."/>
            <person name="Vincent D."/>
            <person name="Weissenbach J."/>
            <person name="Amselem J."/>
            <person name="Quesneville H."/>
            <person name="Oliver R.P."/>
            <person name="Wincker P."/>
            <person name="Balesdent M.-H."/>
            <person name="Howlett B.J."/>
        </authorList>
    </citation>
    <scope>NUCLEOTIDE SEQUENCE [LARGE SCALE GENOMIC DNA]</scope>
    <source>
        <strain evidence="4">JN3 / isolate v23.1.3 / race Av1-4-5-6-7-8</strain>
    </source>
</reference>
<evidence type="ECO:0000256" key="2">
    <source>
        <dbReference type="SAM" id="Phobius"/>
    </source>
</evidence>
<dbReference type="RefSeq" id="XP_003837881.1">
    <property type="nucleotide sequence ID" value="XM_003837833.1"/>
</dbReference>
<evidence type="ECO:0000313" key="3">
    <source>
        <dbReference type="EMBL" id="CBX94437.1"/>
    </source>
</evidence>
<dbReference type="InParanoid" id="E4ZSQ7"/>
<keyword evidence="4" id="KW-1185">Reference proteome</keyword>
<keyword evidence="2" id="KW-0812">Transmembrane</keyword>
<evidence type="ECO:0000313" key="4">
    <source>
        <dbReference type="Proteomes" id="UP000002668"/>
    </source>
</evidence>
<organism evidence="4">
    <name type="scientific">Leptosphaeria maculans (strain JN3 / isolate v23.1.3 / race Av1-4-5-6-7-8)</name>
    <name type="common">Blackleg fungus</name>
    <name type="synonym">Phoma lingam</name>
    <dbReference type="NCBI Taxonomy" id="985895"/>
    <lineage>
        <taxon>Eukaryota</taxon>
        <taxon>Fungi</taxon>
        <taxon>Dikarya</taxon>
        <taxon>Ascomycota</taxon>
        <taxon>Pezizomycotina</taxon>
        <taxon>Dothideomycetes</taxon>
        <taxon>Pleosporomycetidae</taxon>
        <taxon>Pleosporales</taxon>
        <taxon>Pleosporineae</taxon>
        <taxon>Leptosphaeriaceae</taxon>
        <taxon>Plenodomus</taxon>
        <taxon>Plenodomus lingam/Leptosphaeria maculans species complex</taxon>
    </lineage>
</organism>
<protein>
    <submittedName>
        <fullName evidence="3">Predicted protein</fullName>
    </submittedName>
</protein>
<dbReference type="Proteomes" id="UP000002668">
    <property type="component" value="Genome"/>
</dbReference>
<evidence type="ECO:0000256" key="1">
    <source>
        <dbReference type="SAM" id="MobiDB-lite"/>
    </source>
</evidence>
<dbReference type="VEuPathDB" id="FungiDB:LEMA_P122010.1"/>
<dbReference type="GeneID" id="13290941"/>